<feature type="compositionally biased region" description="Low complexity" evidence="1">
    <location>
        <begin position="238"/>
        <end position="259"/>
    </location>
</feature>
<feature type="region of interest" description="Disordered" evidence="1">
    <location>
        <begin position="220"/>
        <end position="303"/>
    </location>
</feature>
<dbReference type="AlphaFoldDB" id="A0A9W6XZ48"/>
<sequence>MPTQTASDEQAHASQHQEANAAAPDTTQTGPPSMEQMMSQAIQMMSLQQQSILAGQQLMQHFMVQQASFMNEMATQQSRANQQKQRANPPKFLGKQDEDWSCGSFKSKNTLQRTPPNEKASVGETPRTWSLFKEHIRARFRDSELEYKLLTKMFELPTAGTQQEYTSKFMLLLSQTTVEIPEVIKRWFYQQKLRPDTSSYICQNIRSSLQDTIEHAQRFEDARKPSKVRQQAGNAGSTTQGRLDGRQQQGRSRSTGGTQHPRSSMAPSQNPTAKPQEVTCSTCGVKDHKSPECPTQGTGAPKN</sequence>
<feature type="compositionally biased region" description="Polar residues" evidence="1">
    <location>
        <begin position="1"/>
        <end position="18"/>
    </location>
</feature>
<feature type="compositionally biased region" description="Polar residues" evidence="1">
    <location>
        <begin position="293"/>
        <end position="303"/>
    </location>
</feature>
<evidence type="ECO:0000256" key="1">
    <source>
        <dbReference type="SAM" id="MobiDB-lite"/>
    </source>
</evidence>
<feature type="compositionally biased region" description="Polar residues" evidence="1">
    <location>
        <begin position="228"/>
        <end position="237"/>
    </location>
</feature>
<name>A0A9W6XZ48_9STRA</name>
<feature type="compositionally biased region" description="Polar residues" evidence="1">
    <location>
        <begin position="104"/>
        <end position="115"/>
    </location>
</feature>
<feature type="region of interest" description="Disordered" evidence="1">
    <location>
        <begin position="73"/>
        <end position="125"/>
    </location>
</feature>
<feature type="compositionally biased region" description="Polar residues" evidence="1">
    <location>
        <begin position="260"/>
        <end position="282"/>
    </location>
</feature>
<reference evidence="2" key="1">
    <citation type="submission" date="2023-04" db="EMBL/GenBank/DDBJ databases">
        <title>Phytophthora fragariaefolia NBRC 109709.</title>
        <authorList>
            <person name="Ichikawa N."/>
            <person name="Sato H."/>
            <person name="Tonouchi N."/>
        </authorList>
    </citation>
    <scope>NUCLEOTIDE SEQUENCE</scope>
    <source>
        <strain evidence="2">NBRC 109709</strain>
    </source>
</reference>
<keyword evidence="3" id="KW-1185">Reference proteome</keyword>
<proteinExistence type="predicted"/>
<accession>A0A9W6XZ48</accession>
<protein>
    <submittedName>
        <fullName evidence="2">Unnamed protein product</fullName>
    </submittedName>
</protein>
<evidence type="ECO:0000313" key="3">
    <source>
        <dbReference type="Proteomes" id="UP001165121"/>
    </source>
</evidence>
<gene>
    <name evidence="2" type="ORF">Pfra01_001865600</name>
</gene>
<feature type="compositionally biased region" description="Polar residues" evidence="1">
    <location>
        <begin position="73"/>
        <end position="86"/>
    </location>
</feature>
<dbReference type="EMBL" id="BSXT01002320">
    <property type="protein sequence ID" value="GMF48359.1"/>
    <property type="molecule type" value="Genomic_DNA"/>
</dbReference>
<feature type="region of interest" description="Disordered" evidence="1">
    <location>
        <begin position="1"/>
        <end position="33"/>
    </location>
</feature>
<evidence type="ECO:0000313" key="2">
    <source>
        <dbReference type="EMBL" id="GMF48359.1"/>
    </source>
</evidence>
<dbReference type="Proteomes" id="UP001165121">
    <property type="component" value="Unassembled WGS sequence"/>
</dbReference>
<comment type="caution">
    <text evidence="2">The sequence shown here is derived from an EMBL/GenBank/DDBJ whole genome shotgun (WGS) entry which is preliminary data.</text>
</comment>
<organism evidence="2 3">
    <name type="scientific">Phytophthora fragariaefolia</name>
    <dbReference type="NCBI Taxonomy" id="1490495"/>
    <lineage>
        <taxon>Eukaryota</taxon>
        <taxon>Sar</taxon>
        <taxon>Stramenopiles</taxon>
        <taxon>Oomycota</taxon>
        <taxon>Peronosporomycetes</taxon>
        <taxon>Peronosporales</taxon>
        <taxon>Peronosporaceae</taxon>
        <taxon>Phytophthora</taxon>
    </lineage>
</organism>
<dbReference type="OrthoDB" id="127720at2759"/>